<sequence>MGICGSKSSKVGTSLPNTTGYGACSTTPTAKRSGLGCAGPPSQNQTLDQALLSDQAAPYPPMLSAHVTMIQTPRGLQMAKLDLSPPARTSSSSCDSVTADGKQAESRTNREGIFLKELQQIRREVERLTGENGRNQLFNKHFLSPTSRLVNYVNSGGWGNWHFLTIVLVVERERDKTVVHCPMSSLASSVPLTLALRWPLKCLPSSQLNLWNLRALWLLSGLYLLPKLPDVKEAGREGAVLEDHLCAGGVQMLHVQTGNGFTCRASSAGAPVVLDEPEEKDHETISG</sequence>
<dbReference type="EMBL" id="SRMA01026937">
    <property type="protein sequence ID" value="TRY65241.1"/>
    <property type="molecule type" value="Genomic_DNA"/>
</dbReference>
<organism evidence="2 3">
    <name type="scientific">Danionella cerebrum</name>
    <dbReference type="NCBI Taxonomy" id="2873325"/>
    <lineage>
        <taxon>Eukaryota</taxon>
        <taxon>Metazoa</taxon>
        <taxon>Chordata</taxon>
        <taxon>Craniata</taxon>
        <taxon>Vertebrata</taxon>
        <taxon>Euteleostomi</taxon>
        <taxon>Actinopterygii</taxon>
        <taxon>Neopterygii</taxon>
        <taxon>Teleostei</taxon>
        <taxon>Ostariophysi</taxon>
        <taxon>Cypriniformes</taxon>
        <taxon>Danionidae</taxon>
        <taxon>Danioninae</taxon>
        <taxon>Danionella</taxon>
    </lineage>
</organism>
<evidence type="ECO:0000256" key="1">
    <source>
        <dbReference type="SAM" id="MobiDB-lite"/>
    </source>
</evidence>
<feature type="region of interest" description="Disordered" evidence="1">
    <location>
        <begin position="82"/>
        <end position="105"/>
    </location>
</feature>
<dbReference type="Proteomes" id="UP000316079">
    <property type="component" value="Unassembled WGS sequence"/>
</dbReference>
<evidence type="ECO:0000313" key="3">
    <source>
        <dbReference type="Proteomes" id="UP000316079"/>
    </source>
</evidence>
<accession>A0A553NIH0</accession>
<dbReference type="AlphaFoldDB" id="A0A553NIH0"/>
<feature type="compositionally biased region" description="Polar residues" evidence="1">
    <location>
        <begin position="87"/>
        <end position="96"/>
    </location>
</feature>
<comment type="caution">
    <text evidence="2">The sequence shown here is derived from an EMBL/GenBank/DDBJ whole genome shotgun (WGS) entry which is preliminary data.</text>
</comment>
<reference evidence="2 3" key="1">
    <citation type="journal article" date="2019" name="Sci. Data">
        <title>Hybrid genome assembly and annotation of Danionella translucida.</title>
        <authorList>
            <person name="Kadobianskyi M."/>
            <person name="Schulze L."/>
            <person name="Schuelke M."/>
            <person name="Judkewitz B."/>
        </authorList>
    </citation>
    <scope>NUCLEOTIDE SEQUENCE [LARGE SCALE GENOMIC DNA]</scope>
    <source>
        <strain evidence="2 3">Bolton</strain>
    </source>
</reference>
<name>A0A553NIH0_9TELE</name>
<proteinExistence type="predicted"/>
<gene>
    <name evidence="2" type="ORF">DNTS_014053</name>
</gene>
<protein>
    <submittedName>
        <fullName evidence="2">Uncharacterized protein</fullName>
    </submittedName>
</protein>
<evidence type="ECO:0000313" key="2">
    <source>
        <dbReference type="EMBL" id="TRY65241.1"/>
    </source>
</evidence>
<keyword evidence="3" id="KW-1185">Reference proteome</keyword>